<feature type="transmembrane region" description="Helical" evidence="6">
    <location>
        <begin position="108"/>
        <end position="126"/>
    </location>
</feature>
<proteinExistence type="inferred from homology"/>
<gene>
    <name evidence="7" type="ORF">SAMN02745114_00604</name>
</gene>
<comment type="similarity">
    <text evidence="2 6">Belongs to the 4-toluene sulfonate uptake permease (TSUP) (TC 2.A.102) family.</text>
</comment>
<organism evidence="7 8">
    <name type="scientific">Eubacterium coprostanoligenes</name>
    <dbReference type="NCBI Taxonomy" id="290054"/>
    <lineage>
        <taxon>Bacteria</taxon>
        <taxon>Bacillati</taxon>
        <taxon>Bacillota</taxon>
        <taxon>Clostridia</taxon>
        <taxon>Eubacteriales</taxon>
        <taxon>Eubacteriaceae</taxon>
        <taxon>Eubacterium</taxon>
    </lineage>
</organism>
<dbReference type="GO" id="GO:0005886">
    <property type="term" value="C:plasma membrane"/>
    <property type="evidence" value="ECO:0007669"/>
    <property type="project" value="UniProtKB-SubCell"/>
</dbReference>
<evidence type="ECO:0000256" key="1">
    <source>
        <dbReference type="ARBA" id="ARBA00004141"/>
    </source>
</evidence>
<feature type="transmembrane region" description="Helical" evidence="6">
    <location>
        <begin position="41"/>
        <end position="60"/>
    </location>
</feature>
<keyword evidence="8" id="KW-1185">Reference proteome</keyword>
<protein>
    <recommendedName>
        <fullName evidence="6">Probable membrane transporter protein</fullName>
    </recommendedName>
</protein>
<keyword evidence="4 6" id="KW-1133">Transmembrane helix</keyword>
<feature type="transmembrane region" description="Helical" evidence="6">
    <location>
        <begin position="5"/>
        <end position="29"/>
    </location>
</feature>
<dbReference type="RefSeq" id="WP_078768101.1">
    <property type="nucleotide sequence ID" value="NZ_FUWW01000005.1"/>
</dbReference>
<feature type="transmembrane region" description="Helical" evidence="6">
    <location>
        <begin position="163"/>
        <end position="187"/>
    </location>
</feature>
<feature type="transmembrane region" description="Helical" evidence="6">
    <location>
        <begin position="207"/>
        <end position="227"/>
    </location>
</feature>
<evidence type="ECO:0000256" key="6">
    <source>
        <dbReference type="RuleBase" id="RU363041"/>
    </source>
</evidence>
<keyword evidence="5 6" id="KW-0472">Membrane</keyword>
<keyword evidence="3 6" id="KW-0812">Transmembrane</keyword>
<comment type="subcellular location">
    <subcellularLocation>
        <location evidence="6">Cell membrane</location>
        <topology evidence="6">Multi-pass membrane protein</topology>
    </subcellularLocation>
    <subcellularLocation>
        <location evidence="1">Membrane</location>
        <topology evidence="1">Multi-pass membrane protein</topology>
    </subcellularLocation>
</comment>
<evidence type="ECO:0000313" key="7">
    <source>
        <dbReference type="EMBL" id="SJZ45918.1"/>
    </source>
</evidence>
<dbReference type="OrthoDB" id="3181470at2"/>
<accession>A0A1T4KU96</accession>
<feature type="transmembrane region" description="Helical" evidence="6">
    <location>
        <begin position="239"/>
        <end position="261"/>
    </location>
</feature>
<dbReference type="AlphaFoldDB" id="A0A1T4KU96"/>
<feature type="transmembrane region" description="Helical" evidence="6">
    <location>
        <begin position="138"/>
        <end position="157"/>
    </location>
</feature>
<dbReference type="STRING" id="290054.SAMN02745114_00604"/>
<keyword evidence="6" id="KW-1003">Cell membrane</keyword>
<evidence type="ECO:0000313" key="8">
    <source>
        <dbReference type="Proteomes" id="UP000190657"/>
    </source>
</evidence>
<dbReference type="Pfam" id="PF01925">
    <property type="entry name" value="TauE"/>
    <property type="match status" value="1"/>
</dbReference>
<name>A0A1T4KU96_9FIRM</name>
<dbReference type="PANTHER" id="PTHR43701">
    <property type="entry name" value="MEMBRANE TRANSPORTER PROTEIN MJ0441-RELATED"/>
    <property type="match status" value="1"/>
</dbReference>
<dbReference type="EMBL" id="FUWW01000005">
    <property type="protein sequence ID" value="SJZ45918.1"/>
    <property type="molecule type" value="Genomic_DNA"/>
</dbReference>
<evidence type="ECO:0000256" key="3">
    <source>
        <dbReference type="ARBA" id="ARBA00022692"/>
    </source>
</evidence>
<feature type="transmembrane region" description="Helical" evidence="6">
    <location>
        <begin position="72"/>
        <end position="93"/>
    </location>
</feature>
<dbReference type="Proteomes" id="UP000190657">
    <property type="component" value="Unassembled WGS sequence"/>
</dbReference>
<sequence>MVFCLIYAVVIFAATFFGAFVGLGGGVIIKPLLDLIGHDTIAVVNFISACAVFSMSITSTIKHIKAKTKIEFGIIIYLSIGAVAGGICGSKLFDYFLTLFNNSLLKSIQGLVLGILLVVSVIYVNTKNAKSFKLTRPVPIIIVGLTLGFIASFLGVGGGPINVAFLVLFFSMTVKEAAVYSVGTIFFSQLSKLITLGVTHTIPKFDVVTLIVAILCAALGGIVGAKMNKKVNEKVIQKIFTVIVTSVALVNFYNAIAGFIAR</sequence>
<dbReference type="InterPro" id="IPR002781">
    <property type="entry name" value="TM_pro_TauE-like"/>
</dbReference>
<dbReference type="PANTHER" id="PTHR43701:SF5">
    <property type="entry name" value="MEMBRANE TRANSPORTER PROTEIN-RELATED"/>
    <property type="match status" value="1"/>
</dbReference>
<evidence type="ECO:0000256" key="2">
    <source>
        <dbReference type="ARBA" id="ARBA00009142"/>
    </source>
</evidence>
<evidence type="ECO:0000256" key="5">
    <source>
        <dbReference type="ARBA" id="ARBA00023136"/>
    </source>
</evidence>
<dbReference type="InterPro" id="IPR051598">
    <property type="entry name" value="TSUP/Inactive_protease-like"/>
</dbReference>
<reference evidence="7 8" key="1">
    <citation type="submission" date="2017-02" db="EMBL/GenBank/DDBJ databases">
        <authorList>
            <person name="Peterson S.W."/>
        </authorList>
    </citation>
    <scope>NUCLEOTIDE SEQUENCE [LARGE SCALE GENOMIC DNA]</scope>
    <source>
        <strain evidence="7 8">ATCC 51222</strain>
    </source>
</reference>
<evidence type="ECO:0000256" key="4">
    <source>
        <dbReference type="ARBA" id="ARBA00022989"/>
    </source>
</evidence>